<keyword evidence="6" id="KW-1185">Reference proteome</keyword>
<dbReference type="InterPro" id="IPR002048">
    <property type="entry name" value="EF_hand_dom"/>
</dbReference>
<dbReference type="Gene3D" id="1.20.920.60">
    <property type="match status" value="1"/>
</dbReference>
<dbReference type="SUPFAM" id="SSF55781">
    <property type="entry name" value="GAF domain-like"/>
    <property type="match status" value="1"/>
</dbReference>
<feature type="region of interest" description="Disordered" evidence="3">
    <location>
        <begin position="1"/>
        <end position="50"/>
    </location>
</feature>
<dbReference type="InterPro" id="IPR018247">
    <property type="entry name" value="EF_Hand_1_Ca_BS"/>
</dbReference>
<feature type="compositionally biased region" description="Polar residues" evidence="3">
    <location>
        <begin position="19"/>
        <end position="45"/>
    </location>
</feature>
<dbReference type="OrthoDB" id="199400at2759"/>
<sequence>MADVLTSKPGSGRAGSPTKRVTMTTPQSPGRQSMTPGSGKHTPTGSDYMKPVVRSAVRRWKRLHEQNMMEKLVGMRNEKKNNTRSSRDDARKMARKIPTEILAKQWLNDNEATLEVRAYLVDKVLPTLILGVEKLLTEADKKGLTEENEEDPDFNPINFLAQYLLRNNPKYSNFSEASPYVRGLREVADELRKQLFNIEDNRLARIKAEAKRRREEREKLEEIKQKERERRENCFMDQFKEWNSLPEGKVELSLVQNALRSFSEIAEATFPEELRDAAKLSRSLEATDESGKCLTVKDFAKYLSAFVEDLTRDLFDEFMKHLAKCAVSYRAATQEENRRIALSNLFISCDHSGIGLLDRHRILSLFENFWDTVKDDIKMHVRNPRRWPVVEVDEVEDTYDDDEEIKPEQETEQKSEVPAPSKETTTEEVKTEQKPQTPPPQQQEVQTPPKQEEQKPMTPPPQEKQKTEESLKPEESKSDEIKPTEEAEKQEETKSSDVSSEETKPTEEAKPTDTESSKAEESKPTEEVKDEASKPTEEVKGEEQAPAEPKTETEKSEVKPTQEQESVKEEPKTEETKEKEPEKTETEGEKTEGESSKTEEVKSDDTKASETSENVPEEKKEEEPKTDNSTDVKEASNVEKAKEVKTSSEDISVSREQSKESIHSETTNQLGSVKFAEGTTFDRERTVMTARSQQSGTSAFDENVLNVSQFVQLTETFLCKDEKPKQEAFVMLAKFIKEGYEETEEEKMDRLIKARKEALSSQRKHMMDQLFEKWDNDGSGFLDLEDVEGIMVRYKDGQENEAINKAKTRLKKTTKYAQDNRLSKREFRTFVQAVTDEITGADSFDYYIDFLTNSVEKVERKFIFDYYIDFLTNSVERTYAERIRGEARKKWLQQVVSAAETSGASMEPVYKSVFQALYKDSEAHGNGKKISSNIAMLERNRFDQERGEVCLRYVAATIDDADFLLGKILYKDMKGISFASVERGQPIHVPRVANHGNVQFWNPYRLPEDREGSFIVVPLKDKRKRVFGLIGVDTLNDRHSKTIFITHEIQYFQGVAKAFSIAYHHIDMRKKLLRITESAVSWIHRRNPHVHEISTYMVEPDGKEKQDYVLRKMMNTDAKGNVQNLINPPRLERKDNLFRDYLFKTVDTSESISADAYGERHLAFPLRDDNGKAIAVVDISIGETKILPTHENKEVQRMLRLLQQAHKEITREFAGDDKNIVLEAERDDENRMDIMFDRLMLMELRENVSKIDAKAFAELRSYNDPPKIVVKIVKAVSAIFFLEKVQNGELDDWTNLRTYMNNDLLQKIAQYDPTAAEDHQLIPPEKIEVHLKDVPHGEVSKFGSVPAQHMYNWVFVCISLIEHTLKMRENDNSSVLK</sequence>
<dbReference type="CDD" id="cd22968">
    <property type="entry name" value="DD_EFCAB5"/>
    <property type="match status" value="1"/>
</dbReference>
<dbReference type="EMBL" id="CACVKT020005663">
    <property type="protein sequence ID" value="CAC5397089.1"/>
    <property type="molecule type" value="Genomic_DNA"/>
</dbReference>
<evidence type="ECO:0000313" key="6">
    <source>
        <dbReference type="Proteomes" id="UP000507470"/>
    </source>
</evidence>
<feature type="coiled-coil region" evidence="2">
    <location>
        <begin position="181"/>
        <end position="233"/>
    </location>
</feature>
<keyword evidence="1" id="KW-0106">Calcium</keyword>
<dbReference type="InterPro" id="IPR011992">
    <property type="entry name" value="EF-hand-dom_pair"/>
</dbReference>
<evidence type="ECO:0000313" key="5">
    <source>
        <dbReference type="EMBL" id="CAC5397089.1"/>
    </source>
</evidence>
<dbReference type="Gene3D" id="3.30.450.40">
    <property type="match status" value="1"/>
</dbReference>
<evidence type="ECO:0000259" key="4">
    <source>
        <dbReference type="PROSITE" id="PS50222"/>
    </source>
</evidence>
<evidence type="ECO:0000256" key="1">
    <source>
        <dbReference type="ARBA" id="ARBA00022837"/>
    </source>
</evidence>
<organism evidence="5 6">
    <name type="scientific">Mytilus coruscus</name>
    <name type="common">Sea mussel</name>
    <dbReference type="NCBI Taxonomy" id="42192"/>
    <lineage>
        <taxon>Eukaryota</taxon>
        <taxon>Metazoa</taxon>
        <taxon>Spiralia</taxon>
        <taxon>Lophotrochozoa</taxon>
        <taxon>Mollusca</taxon>
        <taxon>Bivalvia</taxon>
        <taxon>Autobranchia</taxon>
        <taxon>Pteriomorphia</taxon>
        <taxon>Mytilida</taxon>
        <taxon>Mytiloidea</taxon>
        <taxon>Mytilidae</taxon>
        <taxon>Mytilinae</taxon>
        <taxon>Mytilus</taxon>
    </lineage>
</organism>
<dbReference type="PROSITE" id="PS50222">
    <property type="entry name" value="EF_HAND_2"/>
    <property type="match status" value="1"/>
</dbReference>
<evidence type="ECO:0000256" key="2">
    <source>
        <dbReference type="SAM" id="Coils"/>
    </source>
</evidence>
<dbReference type="Gene3D" id="1.20.890.10">
    <property type="entry name" value="cAMP-dependent protein kinase regulatory subunit, dimerization-anchoring domain"/>
    <property type="match status" value="1"/>
</dbReference>
<name>A0A6J8CNX9_MYTCO</name>
<feature type="domain" description="EF-hand" evidence="4">
    <location>
        <begin position="762"/>
        <end position="797"/>
    </location>
</feature>
<evidence type="ECO:0000256" key="3">
    <source>
        <dbReference type="SAM" id="MobiDB-lite"/>
    </source>
</evidence>
<protein>
    <recommendedName>
        <fullName evidence="4">EF-hand domain-containing protein</fullName>
    </recommendedName>
</protein>
<dbReference type="PROSITE" id="PS00018">
    <property type="entry name" value="EF_HAND_1"/>
    <property type="match status" value="1"/>
</dbReference>
<dbReference type="PANTHER" id="PTHR46788">
    <property type="entry name" value="EF-HAND CALCIUM-BINDING DOMAIN-CONTAINING PROTEIN 5"/>
    <property type="match status" value="1"/>
</dbReference>
<dbReference type="GO" id="GO:0005509">
    <property type="term" value="F:calcium ion binding"/>
    <property type="evidence" value="ECO:0007669"/>
    <property type="project" value="InterPro"/>
</dbReference>
<dbReference type="PANTHER" id="PTHR46788:SF1">
    <property type="entry name" value="EF-HAND CALCIUM-BINDING DOMAIN-CONTAINING PROTEIN 5"/>
    <property type="match status" value="1"/>
</dbReference>
<accession>A0A6J8CNX9</accession>
<feature type="compositionally biased region" description="Basic and acidic residues" evidence="3">
    <location>
        <begin position="424"/>
        <end position="433"/>
    </location>
</feature>
<gene>
    <name evidence="5" type="ORF">MCOR_31560</name>
</gene>
<dbReference type="Proteomes" id="UP000507470">
    <property type="component" value="Unassembled WGS sequence"/>
</dbReference>
<dbReference type="InterPro" id="IPR029016">
    <property type="entry name" value="GAF-like_dom_sf"/>
</dbReference>
<feature type="compositionally biased region" description="Basic and acidic residues" evidence="3">
    <location>
        <begin position="406"/>
        <end position="415"/>
    </location>
</feature>
<dbReference type="Gene3D" id="1.10.238.10">
    <property type="entry name" value="EF-hand"/>
    <property type="match status" value="1"/>
</dbReference>
<feature type="compositionally biased region" description="Basic and acidic residues" evidence="3">
    <location>
        <begin position="463"/>
        <end position="663"/>
    </location>
</feature>
<feature type="region of interest" description="Disordered" evidence="3">
    <location>
        <begin position="393"/>
        <end position="667"/>
    </location>
</feature>
<keyword evidence="2" id="KW-0175">Coiled coil</keyword>
<feature type="compositionally biased region" description="Acidic residues" evidence="3">
    <location>
        <begin position="393"/>
        <end position="405"/>
    </location>
</feature>
<proteinExistence type="predicted"/>
<dbReference type="SUPFAM" id="SSF47473">
    <property type="entry name" value="EF-hand"/>
    <property type="match status" value="1"/>
</dbReference>
<reference evidence="5 6" key="1">
    <citation type="submission" date="2020-06" db="EMBL/GenBank/DDBJ databases">
        <authorList>
            <person name="Li R."/>
            <person name="Bekaert M."/>
        </authorList>
    </citation>
    <scope>NUCLEOTIDE SEQUENCE [LARGE SCALE GENOMIC DNA]</scope>
    <source>
        <strain evidence="6">wild</strain>
    </source>
</reference>